<dbReference type="PANTHER" id="PTHR43045">
    <property type="entry name" value="SHIKIMATE TRANSPORTER"/>
    <property type="match status" value="1"/>
</dbReference>
<dbReference type="PANTHER" id="PTHR43045:SF1">
    <property type="entry name" value="SHIKIMATE TRANSPORTER"/>
    <property type="match status" value="1"/>
</dbReference>
<feature type="transmembrane region" description="Helical" evidence="7">
    <location>
        <begin position="9"/>
        <end position="30"/>
    </location>
</feature>
<dbReference type="STRING" id="1542390.KX01_514"/>
<protein>
    <submittedName>
        <fullName evidence="9">Sugar (And other) transporter family protein</fullName>
    </submittedName>
</protein>
<name>A0A1J0KVC4_9GAMM</name>
<feature type="transmembrane region" description="Helical" evidence="7">
    <location>
        <begin position="82"/>
        <end position="104"/>
    </location>
</feature>
<feature type="transmembrane region" description="Helical" evidence="7">
    <location>
        <begin position="148"/>
        <end position="170"/>
    </location>
</feature>
<sequence>MSSLSNKKVVVLSGIGAVLEFYDFCLYIVFSKEISATFFSGIESEILKGIFTVIIFSIAYIIRPFAGTLLGSIGDVIGRKKLFTFTIMLMGICSFLMGVLPGYATLGITATVLFVALRVLQGVALGGELPAAYVIVYESVQKNFGAAFGLLFTFITFGFLFSDLVAYFFGVLFGDYAWRMSFIFGGILAFFGYYVRLNLHETPQFLNLQKKDKIPFLVLFKKYSLRVVAGTCLTVVIAFGGVMLTLYMHELVGKLIDLPSSEISFILAPSLLALSIATYVFGYRADKIGLRKTYAIACFLLLILVFPSIYIITSIKTPLAVIFGTSVLTILFGMYVSVALYFICDLFPTDVRLSGVGLSYNLAFALVGGFAPLASHSIAVISGKIYLGFSIVAIVCALLGLFGLFLYNRNLNKLYKSKII</sequence>
<dbReference type="AlphaFoldDB" id="A0A1J0KVC4"/>
<proteinExistence type="predicted"/>
<keyword evidence="6 7" id="KW-0472">Membrane</keyword>
<feature type="transmembrane region" description="Helical" evidence="7">
    <location>
        <begin position="176"/>
        <end position="195"/>
    </location>
</feature>
<dbReference type="OrthoDB" id="3690818at2"/>
<evidence type="ECO:0000313" key="9">
    <source>
        <dbReference type="EMBL" id="APC97564.1"/>
    </source>
</evidence>
<feature type="transmembrane region" description="Helical" evidence="7">
    <location>
        <begin position="319"/>
        <end position="344"/>
    </location>
</feature>
<keyword evidence="3" id="KW-1003">Cell membrane</keyword>
<evidence type="ECO:0000256" key="5">
    <source>
        <dbReference type="ARBA" id="ARBA00022989"/>
    </source>
</evidence>
<comment type="subcellular location">
    <subcellularLocation>
        <location evidence="1">Cell membrane</location>
        <topology evidence="1">Multi-pass membrane protein</topology>
    </subcellularLocation>
</comment>
<dbReference type="InterPro" id="IPR020846">
    <property type="entry name" value="MFS_dom"/>
</dbReference>
<feature type="transmembrane region" description="Helical" evidence="7">
    <location>
        <begin position="50"/>
        <end position="70"/>
    </location>
</feature>
<keyword evidence="10" id="KW-1185">Reference proteome</keyword>
<dbReference type="RefSeq" id="WP_071663494.1">
    <property type="nucleotide sequence ID" value="NZ_CP009654.1"/>
</dbReference>
<feature type="domain" description="Major facilitator superfamily (MFS) profile" evidence="8">
    <location>
        <begin position="9"/>
        <end position="411"/>
    </location>
</feature>
<feature type="transmembrane region" description="Helical" evidence="7">
    <location>
        <begin position="263"/>
        <end position="282"/>
    </location>
</feature>
<dbReference type="Gene3D" id="1.20.1250.20">
    <property type="entry name" value="MFS general substrate transporter like domains"/>
    <property type="match status" value="2"/>
</dbReference>
<evidence type="ECO:0000256" key="7">
    <source>
        <dbReference type="SAM" id="Phobius"/>
    </source>
</evidence>
<dbReference type="InterPro" id="IPR036259">
    <property type="entry name" value="MFS_trans_sf"/>
</dbReference>
<dbReference type="GO" id="GO:0005886">
    <property type="term" value="C:plasma membrane"/>
    <property type="evidence" value="ECO:0007669"/>
    <property type="project" value="UniProtKB-SubCell"/>
</dbReference>
<evidence type="ECO:0000313" key="10">
    <source>
        <dbReference type="Proteomes" id="UP000182521"/>
    </source>
</evidence>
<dbReference type="PROSITE" id="PS50850">
    <property type="entry name" value="MFS"/>
    <property type="match status" value="1"/>
</dbReference>
<feature type="transmembrane region" description="Helical" evidence="7">
    <location>
        <begin position="356"/>
        <end position="379"/>
    </location>
</feature>
<gene>
    <name evidence="9" type="ORF">KX01_514</name>
</gene>
<evidence type="ECO:0000256" key="6">
    <source>
        <dbReference type="ARBA" id="ARBA00023136"/>
    </source>
</evidence>
<dbReference type="GO" id="GO:0022857">
    <property type="term" value="F:transmembrane transporter activity"/>
    <property type="evidence" value="ECO:0007669"/>
    <property type="project" value="InterPro"/>
</dbReference>
<evidence type="ECO:0000259" key="8">
    <source>
        <dbReference type="PROSITE" id="PS50850"/>
    </source>
</evidence>
<evidence type="ECO:0000256" key="4">
    <source>
        <dbReference type="ARBA" id="ARBA00022692"/>
    </source>
</evidence>
<evidence type="ECO:0000256" key="1">
    <source>
        <dbReference type="ARBA" id="ARBA00004651"/>
    </source>
</evidence>
<evidence type="ECO:0000256" key="3">
    <source>
        <dbReference type="ARBA" id="ARBA00022475"/>
    </source>
</evidence>
<feature type="transmembrane region" description="Helical" evidence="7">
    <location>
        <begin position="294"/>
        <end position="313"/>
    </location>
</feature>
<keyword evidence="4 7" id="KW-0812">Transmembrane</keyword>
<dbReference type="EMBL" id="CP009654">
    <property type="protein sequence ID" value="APC97564.1"/>
    <property type="molecule type" value="Genomic_DNA"/>
</dbReference>
<feature type="transmembrane region" description="Helical" evidence="7">
    <location>
        <begin position="223"/>
        <end position="248"/>
    </location>
</feature>
<evidence type="ECO:0000256" key="2">
    <source>
        <dbReference type="ARBA" id="ARBA00022448"/>
    </source>
</evidence>
<dbReference type="InterPro" id="IPR011701">
    <property type="entry name" value="MFS"/>
</dbReference>
<keyword evidence="5 7" id="KW-1133">Transmembrane helix</keyword>
<organism evidence="9 10">
    <name type="scientific">Francisella frigiditurris</name>
    <dbReference type="NCBI Taxonomy" id="1542390"/>
    <lineage>
        <taxon>Bacteria</taxon>
        <taxon>Pseudomonadati</taxon>
        <taxon>Pseudomonadota</taxon>
        <taxon>Gammaproteobacteria</taxon>
        <taxon>Thiotrichales</taxon>
        <taxon>Francisellaceae</taxon>
        <taxon>Francisella</taxon>
    </lineage>
</organism>
<dbReference type="SUPFAM" id="SSF103473">
    <property type="entry name" value="MFS general substrate transporter"/>
    <property type="match status" value="1"/>
</dbReference>
<dbReference type="Pfam" id="PF07690">
    <property type="entry name" value="MFS_1"/>
    <property type="match status" value="1"/>
</dbReference>
<dbReference type="Proteomes" id="UP000182521">
    <property type="component" value="Chromosome"/>
</dbReference>
<feature type="transmembrane region" description="Helical" evidence="7">
    <location>
        <begin position="385"/>
        <end position="407"/>
    </location>
</feature>
<feature type="transmembrane region" description="Helical" evidence="7">
    <location>
        <begin position="110"/>
        <end position="136"/>
    </location>
</feature>
<accession>A0A1J0KVC4</accession>
<dbReference type="KEGG" id="frc:KX01_514"/>
<reference evidence="10" key="1">
    <citation type="submission" date="2014-10" db="EMBL/GenBank/DDBJ databases">
        <authorList>
            <person name="Kuske C.R."/>
            <person name="Challacombe J.F."/>
            <person name="Daligault H.E."/>
            <person name="Davenport K.W."/>
            <person name="Johnson S.L."/>
            <person name="Siddaramappa S."/>
            <person name="Petersen J.M."/>
        </authorList>
    </citation>
    <scope>NUCLEOTIDE SEQUENCE [LARGE SCALE GENOMIC DNA]</scope>
    <source>
        <strain evidence="10">CA97-1460</strain>
    </source>
</reference>
<keyword evidence="2" id="KW-0813">Transport</keyword>